<feature type="compositionally biased region" description="Basic residues" evidence="1">
    <location>
        <begin position="333"/>
        <end position="350"/>
    </location>
</feature>
<dbReference type="GeneID" id="115728951"/>
<accession>A0A8B8MYM1</accession>
<evidence type="ECO:0000313" key="3">
    <source>
        <dbReference type="Proteomes" id="UP000827889"/>
    </source>
</evidence>
<feature type="compositionally biased region" description="Polar residues" evidence="1">
    <location>
        <begin position="205"/>
        <end position="216"/>
    </location>
</feature>
<feature type="compositionally biased region" description="Basic and acidic residues" evidence="1">
    <location>
        <begin position="473"/>
        <end position="488"/>
    </location>
</feature>
<evidence type="ECO:0000313" key="4">
    <source>
        <dbReference type="RefSeq" id="XP_048134702.1"/>
    </source>
</evidence>
<name>A0A8B8MYM1_9MYRT</name>
<dbReference type="InterPro" id="IPR013989">
    <property type="entry name" value="Dev_and_cell_death_domain"/>
</dbReference>
<dbReference type="AlphaFoldDB" id="A0A8B8MYM1"/>
<feature type="region of interest" description="Disordered" evidence="1">
    <location>
        <begin position="306"/>
        <end position="488"/>
    </location>
</feature>
<dbReference type="Pfam" id="PF10539">
    <property type="entry name" value="Dev_Cell_Death"/>
    <property type="match status" value="1"/>
</dbReference>
<feature type="region of interest" description="Disordered" evidence="1">
    <location>
        <begin position="1"/>
        <end position="217"/>
    </location>
</feature>
<feature type="compositionally biased region" description="Basic residues" evidence="1">
    <location>
        <begin position="94"/>
        <end position="110"/>
    </location>
</feature>
<dbReference type="PANTHER" id="PTHR46444">
    <property type="entry name" value="DCD (DEVELOPMENT AND CELL DEATH) DOMAIN PROTEIN-RELATED"/>
    <property type="match status" value="1"/>
</dbReference>
<feature type="compositionally biased region" description="Basic and acidic residues" evidence="1">
    <location>
        <begin position="118"/>
        <end position="127"/>
    </location>
</feature>
<proteinExistence type="predicted"/>
<feature type="compositionally biased region" description="Basic and acidic residues" evidence="1">
    <location>
        <begin position="429"/>
        <end position="443"/>
    </location>
</feature>
<dbReference type="Proteomes" id="UP000827889">
    <property type="component" value="Chromosome 1"/>
</dbReference>
<feature type="compositionally biased region" description="Basic and acidic residues" evidence="1">
    <location>
        <begin position="32"/>
        <end position="46"/>
    </location>
</feature>
<reference evidence="3" key="1">
    <citation type="submission" date="2025-05" db="UniProtKB">
        <authorList>
            <consortium name="RefSeq"/>
        </authorList>
    </citation>
    <scope>NUCLEOTIDE SEQUENCE [LARGE SCALE GENOMIC DNA]</scope>
</reference>
<gene>
    <name evidence="4" type="primary">LOC115728951</name>
</gene>
<feature type="compositionally biased region" description="Basic and acidic residues" evidence="1">
    <location>
        <begin position="167"/>
        <end position="180"/>
    </location>
</feature>
<feature type="compositionally biased region" description="Basic and acidic residues" evidence="1">
    <location>
        <begin position="637"/>
        <end position="684"/>
    </location>
</feature>
<feature type="compositionally biased region" description="Basic residues" evidence="1">
    <location>
        <begin position="190"/>
        <end position="199"/>
    </location>
</feature>
<feature type="region of interest" description="Disordered" evidence="1">
    <location>
        <begin position="630"/>
        <end position="684"/>
    </location>
</feature>
<feature type="region of interest" description="Disordered" evidence="1">
    <location>
        <begin position="810"/>
        <end position="831"/>
    </location>
</feature>
<keyword evidence="3" id="KW-1185">Reference proteome</keyword>
<protein>
    <submittedName>
        <fullName evidence="4">Microtubule-associated protein futsch-like</fullName>
    </submittedName>
</protein>
<feature type="compositionally biased region" description="Polar residues" evidence="1">
    <location>
        <begin position="385"/>
        <end position="401"/>
    </location>
</feature>
<reference evidence="4" key="2">
    <citation type="submission" date="2025-08" db="UniProtKB">
        <authorList>
            <consortium name="RefSeq"/>
        </authorList>
    </citation>
    <scope>IDENTIFICATION</scope>
    <source>
        <tissue evidence="4">Leaf</tissue>
    </source>
</reference>
<feature type="compositionally biased region" description="Basic and acidic residues" evidence="1">
    <location>
        <begin position="403"/>
        <end position="420"/>
    </location>
</feature>
<feature type="domain" description="DCD" evidence="2">
    <location>
        <begin position="491"/>
        <end position="618"/>
    </location>
</feature>
<dbReference type="KEGG" id="rarg:115728951"/>
<dbReference type="SMART" id="SM00767">
    <property type="entry name" value="DCD"/>
    <property type="match status" value="1"/>
</dbReference>
<evidence type="ECO:0000256" key="1">
    <source>
        <dbReference type="SAM" id="MobiDB-lite"/>
    </source>
</evidence>
<feature type="compositionally biased region" description="Basic and acidic residues" evidence="1">
    <location>
        <begin position="14"/>
        <end position="24"/>
    </location>
</feature>
<feature type="compositionally biased region" description="Basic and acidic residues" evidence="1">
    <location>
        <begin position="314"/>
        <end position="323"/>
    </location>
</feature>
<sequence length="896" mass="100747">MEAEAPPHVSTELHTLDQETKEAVETPTDFSTKLRPEEDENKEAKIIVDTTHPLSKEQKRKEENEASADASEPHSIELGGKSKGAETSNELQAPKRKTRKVLKPRSKIAKKSPASNSLDKKKAEEISTKLQPEEDENKEAGIIMDTTQPLSKEQERKEENEAPADAFEPHSIELEGRSKGAETSNELQAPKKKTRKVLKPRSEISKTSPAINSLNKKTAKVTVAELEGKEEIKKKAVSLINNGNSSIEVGTTDALCMEQENKEEIKSAADFSAEPHSMELENKNKVAGTSNELPAQQKNEVEIQAAPEVSTEPHSVELKKKSESALTSEKMQAPRKRTVKVLKARSKIVKKSPAIASSMKKKVEATIPKVEVEKATKAKDVLSVKNGNSSKGDSLKQSTSGDKMLRNADDLRSEGKDDCNLKGGNSCTHVEKNAKEPAADNSEKNGSGVLGKSKRKWKETVKQKSNKSLNNLKDNEKPDNLEKKPRKEKKEKLGGLIFMCNSKTKPDCLSYGVMGISLSKKDLVLGVRPGLKLFLYDYDLKLMYGIYKATSPGGMRLEPSAFNGAFPVQVRFKVHLECYPLPETIFKKGMGENFTTKHKFKTELSIEQVSRLAALFRPVELHVKELPARSPRLTKSRMGDSHVRARESRHLSRRETSSRDPYAEHQSRRLPELAHESDRPVVGRELAPRPRAESREMYLTEQEYRAFGLRGERRNADFRRHISPTLRPYREDHERERIRRLPEEIHREAAPARRDNAVGRSYTSDRGYRTYSLHPREELHSQVPPRAGTSAAAAFNSYQEDPYDAYQHGAASADPYAHRSRREDIPSGSLYGRSRRESYLTEKDHLRRRAVDRDESLPRYIDDLLGHDRAHRYGTNENNAASLPVSSRYSFAGPRI</sequence>
<feature type="compositionally biased region" description="Basic and acidic residues" evidence="1">
    <location>
        <begin position="370"/>
        <end position="382"/>
    </location>
</feature>
<organism evidence="3 4">
    <name type="scientific">Rhodamnia argentea</name>
    <dbReference type="NCBI Taxonomy" id="178133"/>
    <lineage>
        <taxon>Eukaryota</taxon>
        <taxon>Viridiplantae</taxon>
        <taxon>Streptophyta</taxon>
        <taxon>Embryophyta</taxon>
        <taxon>Tracheophyta</taxon>
        <taxon>Spermatophyta</taxon>
        <taxon>Magnoliopsida</taxon>
        <taxon>eudicotyledons</taxon>
        <taxon>Gunneridae</taxon>
        <taxon>Pentapetalae</taxon>
        <taxon>rosids</taxon>
        <taxon>malvids</taxon>
        <taxon>Myrtales</taxon>
        <taxon>Myrtaceae</taxon>
        <taxon>Myrtoideae</taxon>
        <taxon>Myrteae</taxon>
        <taxon>Australasian group</taxon>
        <taxon>Rhodamnia</taxon>
    </lineage>
</organism>
<dbReference type="PANTHER" id="PTHR46444:SF3">
    <property type="entry name" value="DCD (DEVELOPMENT AND CELL DEATH) DOMAIN PROTEIN"/>
    <property type="match status" value="1"/>
</dbReference>
<dbReference type="RefSeq" id="XP_048134702.1">
    <property type="nucleotide sequence ID" value="XM_048278745.1"/>
</dbReference>
<evidence type="ECO:0000259" key="2">
    <source>
        <dbReference type="PROSITE" id="PS51222"/>
    </source>
</evidence>
<feature type="compositionally biased region" description="Basic and acidic residues" evidence="1">
    <location>
        <begin position="54"/>
        <end position="64"/>
    </location>
</feature>
<dbReference type="PROSITE" id="PS51222">
    <property type="entry name" value="DCD"/>
    <property type="match status" value="1"/>
</dbReference>